<name>A0A9P6GDJ5_9PLEO</name>
<keyword evidence="3" id="KW-1185">Reference proteome</keyword>
<protein>
    <recommendedName>
        <fullName evidence="4">MADS-box domain-containing protein</fullName>
    </recommendedName>
</protein>
<sequence>MSATSAAAKMQQFFKRRSDGINVKAKAMVLQNQDVKVAIFYSHGDEFSVFRSHPHLPNWPFPQHLLGSTPIHETSMENYPTKPQHMMWMAEWLRREGLSMPWSQSAQPVVPEASGAFEGNATEDAANEHLAIEESKGLLERTAAAYDQEPALSEFDIIGPEWFGIQHGQSPKAAPPPSRQTPTAPVSEVPVESDDDLTDDDFINLGSENRHRGGGSDPSSISPLKRPRHNDGHYIRSAGPAPMNRPPFVPLNRKIKNAPRRARSAYNLHPQGGIQLHDNHGDPFYRTATEIYGSPPLTRTRAARANLGR</sequence>
<comment type="caution">
    <text evidence="2">The sequence shown here is derived from an EMBL/GenBank/DDBJ whole genome shotgun (WGS) entry which is preliminary data.</text>
</comment>
<accession>A0A9P6GDJ5</accession>
<feature type="compositionally biased region" description="Acidic residues" evidence="1">
    <location>
        <begin position="191"/>
        <end position="202"/>
    </location>
</feature>
<evidence type="ECO:0000256" key="1">
    <source>
        <dbReference type="SAM" id="MobiDB-lite"/>
    </source>
</evidence>
<evidence type="ECO:0000313" key="2">
    <source>
        <dbReference type="EMBL" id="KAF9733701.1"/>
    </source>
</evidence>
<evidence type="ECO:0008006" key="4">
    <source>
        <dbReference type="Google" id="ProtNLM"/>
    </source>
</evidence>
<dbReference type="OrthoDB" id="3794358at2759"/>
<proteinExistence type="predicted"/>
<dbReference type="Proteomes" id="UP000756921">
    <property type="component" value="Unassembled WGS sequence"/>
</dbReference>
<reference evidence="2" key="1">
    <citation type="journal article" date="2020" name="Mol. Plant Microbe Interact.">
        <title>Genome Sequence of the Biocontrol Agent Coniothyrium minitans strain Conio (IMI 134523).</title>
        <authorList>
            <person name="Patel D."/>
            <person name="Shittu T.A."/>
            <person name="Baroncelli R."/>
            <person name="Muthumeenakshi S."/>
            <person name="Osborne T.H."/>
            <person name="Janganan T.K."/>
            <person name="Sreenivasaprasad S."/>
        </authorList>
    </citation>
    <scope>NUCLEOTIDE SEQUENCE</scope>
    <source>
        <strain evidence="2">Conio</strain>
    </source>
</reference>
<dbReference type="EMBL" id="WJXW01000008">
    <property type="protein sequence ID" value="KAF9733701.1"/>
    <property type="molecule type" value="Genomic_DNA"/>
</dbReference>
<dbReference type="AlphaFoldDB" id="A0A9P6GDJ5"/>
<feature type="region of interest" description="Disordered" evidence="1">
    <location>
        <begin position="164"/>
        <end position="248"/>
    </location>
</feature>
<evidence type="ECO:0000313" key="3">
    <source>
        <dbReference type="Proteomes" id="UP000756921"/>
    </source>
</evidence>
<organism evidence="2 3">
    <name type="scientific">Paraphaeosphaeria minitans</name>
    <dbReference type="NCBI Taxonomy" id="565426"/>
    <lineage>
        <taxon>Eukaryota</taxon>
        <taxon>Fungi</taxon>
        <taxon>Dikarya</taxon>
        <taxon>Ascomycota</taxon>
        <taxon>Pezizomycotina</taxon>
        <taxon>Dothideomycetes</taxon>
        <taxon>Pleosporomycetidae</taxon>
        <taxon>Pleosporales</taxon>
        <taxon>Massarineae</taxon>
        <taxon>Didymosphaeriaceae</taxon>
        <taxon>Paraphaeosphaeria</taxon>
    </lineage>
</organism>
<gene>
    <name evidence="2" type="ORF">PMIN01_08044</name>
</gene>